<dbReference type="InterPro" id="IPR014017">
    <property type="entry name" value="DNA_helicase_UvrD-like_C"/>
</dbReference>
<evidence type="ECO:0000256" key="2">
    <source>
        <dbReference type="ARBA" id="ARBA00022801"/>
    </source>
</evidence>
<dbReference type="PANTHER" id="PTHR11070:SF67">
    <property type="entry name" value="DNA 3'-5' HELICASE"/>
    <property type="match status" value="1"/>
</dbReference>
<dbReference type="GO" id="GO:0005524">
    <property type="term" value="F:ATP binding"/>
    <property type="evidence" value="ECO:0007669"/>
    <property type="project" value="UniProtKB-UniRule"/>
</dbReference>
<dbReference type="Gene3D" id="3.40.50.300">
    <property type="entry name" value="P-loop containing nucleotide triphosphate hydrolases"/>
    <property type="match status" value="3"/>
</dbReference>
<comment type="catalytic activity">
    <reaction evidence="6">
        <text>Couples ATP hydrolysis with the unwinding of duplex DNA by translocating in the 3'-5' direction.</text>
        <dbReference type="EC" id="5.6.2.4"/>
    </reaction>
</comment>
<dbReference type="AlphaFoldDB" id="A0A1D7QDG2"/>
<keyword evidence="5" id="KW-0413">Isomerase</keyword>
<proteinExistence type="predicted"/>
<reference evidence="12 13" key="1">
    <citation type="submission" date="2016-08" db="EMBL/GenBank/DDBJ databases">
        <authorList>
            <person name="Seilhamer J.J."/>
        </authorList>
    </citation>
    <scope>NUCLEOTIDE SEQUENCE [LARGE SCALE GENOMIC DNA]</scope>
    <source>
        <strain evidence="12 13">DX4</strain>
    </source>
</reference>
<evidence type="ECO:0000259" key="11">
    <source>
        <dbReference type="PROSITE" id="PS51217"/>
    </source>
</evidence>
<evidence type="ECO:0000256" key="8">
    <source>
        <dbReference type="ARBA" id="ARBA00048988"/>
    </source>
</evidence>
<keyword evidence="2 9" id="KW-0378">Hydrolase</keyword>
<evidence type="ECO:0000313" key="13">
    <source>
        <dbReference type="Proteomes" id="UP000094313"/>
    </source>
</evidence>
<dbReference type="GO" id="GO:0043138">
    <property type="term" value="F:3'-5' DNA helicase activity"/>
    <property type="evidence" value="ECO:0007669"/>
    <property type="project" value="UniProtKB-EC"/>
</dbReference>
<dbReference type="PANTHER" id="PTHR11070">
    <property type="entry name" value="UVRD / RECB / PCRA DNA HELICASE FAMILY MEMBER"/>
    <property type="match status" value="1"/>
</dbReference>
<dbReference type="Pfam" id="PF00580">
    <property type="entry name" value="UvrD-helicase"/>
    <property type="match status" value="1"/>
</dbReference>
<dbReference type="GO" id="GO:0005829">
    <property type="term" value="C:cytosol"/>
    <property type="evidence" value="ECO:0007669"/>
    <property type="project" value="TreeGrafter"/>
</dbReference>
<keyword evidence="4 9" id="KW-0067">ATP-binding</keyword>
<keyword evidence="13" id="KW-1185">Reference proteome</keyword>
<dbReference type="InterPro" id="IPR027417">
    <property type="entry name" value="P-loop_NTPase"/>
</dbReference>
<dbReference type="GO" id="GO:0016887">
    <property type="term" value="F:ATP hydrolysis activity"/>
    <property type="evidence" value="ECO:0007669"/>
    <property type="project" value="RHEA"/>
</dbReference>
<dbReference type="GO" id="GO:0000725">
    <property type="term" value="P:recombinational repair"/>
    <property type="evidence" value="ECO:0007669"/>
    <property type="project" value="TreeGrafter"/>
</dbReference>
<dbReference type="InterPro" id="IPR000212">
    <property type="entry name" value="DNA_helicase_UvrD/REP"/>
</dbReference>
<dbReference type="EMBL" id="CP017141">
    <property type="protein sequence ID" value="AOM76736.1"/>
    <property type="molecule type" value="Genomic_DNA"/>
</dbReference>
<dbReference type="Proteomes" id="UP000094313">
    <property type="component" value="Chromosome"/>
</dbReference>
<keyword evidence="3 9" id="KW-0347">Helicase</keyword>
<dbReference type="KEGG" id="psty:BFS30_05910"/>
<dbReference type="SUPFAM" id="SSF52540">
    <property type="entry name" value="P-loop containing nucleoside triphosphate hydrolases"/>
    <property type="match status" value="1"/>
</dbReference>
<evidence type="ECO:0000256" key="3">
    <source>
        <dbReference type="ARBA" id="ARBA00022806"/>
    </source>
</evidence>
<organism evidence="12 13">
    <name type="scientific">Pedobacter steynii</name>
    <dbReference type="NCBI Taxonomy" id="430522"/>
    <lineage>
        <taxon>Bacteria</taxon>
        <taxon>Pseudomonadati</taxon>
        <taxon>Bacteroidota</taxon>
        <taxon>Sphingobacteriia</taxon>
        <taxon>Sphingobacteriales</taxon>
        <taxon>Sphingobacteriaceae</taxon>
        <taxon>Pedobacter</taxon>
    </lineage>
</organism>
<evidence type="ECO:0000256" key="7">
    <source>
        <dbReference type="ARBA" id="ARBA00034808"/>
    </source>
</evidence>
<feature type="binding site" evidence="9">
    <location>
        <begin position="11"/>
        <end position="18"/>
    </location>
    <ligand>
        <name>ATP</name>
        <dbReference type="ChEBI" id="CHEBI:30616"/>
    </ligand>
</feature>
<dbReference type="PROSITE" id="PS51217">
    <property type="entry name" value="UVRD_HELICASE_CTER"/>
    <property type="match status" value="1"/>
</dbReference>
<evidence type="ECO:0000256" key="1">
    <source>
        <dbReference type="ARBA" id="ARBA00022741"/>
    </source>
</evidence>
<dbReference type="PROSITE" id="PS51198">
    <property type="entry name" value="UVRD_HELICASE_ATP_BIND"/>
    <property type="match status" value="1"/>
</dbReference>
<sequence>MPQQPLKILQASAGSGKTFSLTAHYLTLLLSGETKYREILAVTFTNKATEEMKTRIMEVLRGFALGQEEVEDYRILVLQAHPDLNRTLLQEKSERIYKKILHDYSRFSVSTIDGFVQKVIRGFAFELGLDSGYALEMNFEKVKNELADKLDEQMDSNPNLLQWIIDLAMDRINNNISWNYRNELIDLAGEIFKERYQPFDNAIQELIQHSDLNVMFGEYSKSTRQQITLFESDLKERALRANALFESANISTDQLKGKSRSPLLSISKIADGDFPKIESIAKLINEPEEWFKAGTNDALYPSLNPMLDQLYQCYISGLPDYILAQAFNKNLYYLRLMQEMAVLLKTYRQESGNLLISDAQNLLKGITGNDDDNPAFIWEKTGSRYRHFLFDEFQDTSANQWGNFKPLLKNAMAEANGRLIDHLIVGDVKQSIYRWRNGDWNILHQQAKKDIGESYVTAANLEENYRSTENIILFNNMLFKALPMLMQGRLNETIAAQEANQKLTGWWEERGLGHIITDVYAEVAQKLTPKTASGGSIDFSVLKTDADGASLGRTGFKEEALRRMVATLTRLIVEEQRYKAGDACVLVRSNSEAIAVVDALMENNINVISGEALLIENNIAIKILINTLMVMAGLPNNTALYKANCISLYAQLKEEKVQSEQLFNLKIKGLEDLSDILPAGLCENWKSWMQQPLPELLEKLIHAYGLSQPSHAAQLPYLFALRDLAGNFARQGEKGITSFLTYWEEEGRRKTLPSSENTDAVQVITIHKSKGLAFKMVMVPFCNWEINGKPNSIFWVPTEHTPYHQLQSIPLKYSKELGQSAVAIPYYEELLYNNMDALNMLYVATTRTKEYLYITCLGKKTDTISTIGDLLAMTLQEQLNEEGSFIVDEPVIKKTGSSAQKEAHPEMISLQEYPTSGRLNEVFNNKLKRRELEMLTGTNAGREGSILHEVLALSANAAQADEVLKTMLNEGVFKSEELPALRRQAVNVLEHSELQALLGTGKETINEKSIIDIRGKTYRPDKVLISGNEVVVIDYKFTLKESDAHIKQVYGYRDLLLAMGYQKVQTYLFYAHSAELKLV</sequence>
<keyword evidence="1 9" id="KW-0547">Nucleotide-binding</keyword>
<accession>A0A1D7QDG2</accession>
<evidence type="ECO:0000256" key="6">
    <source>
        <dbReference type="ARBA" id="ARBA00034617"/>
    </source>
</evidence>
<name>A0A1D7QDG2_9SPHI</name>
<dbReference type="GO" id="GO:0003677">
    <property type="term" value="F:DNA binding"/>
    <property type="evidence" value="ECO:0007669"/>
    <property type="project" value="InterPro"/>
</dbReference>
<dbReference type="Gene3D" id="1.10.3170.10">
    <property type="entry name" value="Recbcd, chain B, domain 2"/>
    <property type="match status" value="1"/>
</dbReference>
<evidence type="ECO:0000259" key="10">
    <source>
        <dbReference type="PROSITE" id="PS51198"/>
    </source>
</evidence>
<feature type="domain" description="UvrD-like helicase ATP-binding" evidence="10">
    <location>
        <begin position="1"/>
        <end position="468"/>
    </location>
</feature>
<evidence type="ECO:0000256" key="5">
    <source>
        <dbReference type="ARBA" id="ARBA00023235"/>
    </source>
</evidence>
<protein>
    <recommendedName>
        <fullName evidence="7">DNA 3'-5' helicase</fullName>
        <ecNumber evidence="7">5.6.2.4</ecNumber>
    </recommendedName>
</protein>
<dbReference type="RefSeq" id="WP_069378429.1">
    <property type="nucleotide sequence ID" value="NZ_CP017141.1"/>
</dbReference>
<gene>
    <name evidence="12" type="ORF">BFS30_05910</name>
</gene>
<dbReference type="EC" id="5.6.2.4" evidence="7"/>
<evidence type="ECO:0000256" key="4">
    <source>
        <dbReference type="ARBA" id="ARBA00022840"/>
    </source>
</evidence>
<dbReference type="OrthoDB" id="9810135at2"/>
<dbReference type="Pfam" id="PF13361">
    <property type="entry name" value="UvrD_C"/>
    <property type="match status" value="1"/>
</dbReference>
<feature type="domain" description="UvrD-like helicase C-terminal" evidence="11">
    <location>
        <begin position="506"/>
        <end position="771"/>
    </location>
</feature>
<evidence type="ECO:0000256" key="9">
    <source>
        <dbReference type="PROSITE-ProRule" id="PRU00560"/>
    </source>
</evidence>
<dbReference type="InterPro" id="IPR014016">
    <property type="entry name" value="UvrD-like_ATP-bd"/>
</dbReference>
<comment type="catalytic activity">
    <reaction evidence="8">
        <text>ATP + H2O = ADP + phosphate + H(+)</text>
        <dbReference type="Rhea" id="RHEA:13065"/>
        <dbReference type="ChEBI" id="CHEBI:15377"/>
        <dbReference type="ChEBI" id="CHEBI:15378"/>
        <dbReference type="ChEBI" id="CHEBI:30616"/>
        <dbReference type="ChEBI" id="CHEBI:43474"/>
        <dbReference type="ChEBI" id="CHEBI:456216"/>
        <dbReference type="EC" id="5.6.2.4"/>
    </reaction>
</comment>
<evidence type="ECO:0000313" key="12">
    <source>
        <dbReference type="EMBL" id="AOM76736.1"/>
    </source>
</evidence>